<keyword evidence="2 4" id="KW-0697">Rotamase</keyword>
<dbReference type="PANTHER" id="PTHR45625">
    <property type="entry name" value="PEPTIDYL-PROLYL CIS-TRANS ISOMERASE-RELATED"/>
    <property type="match status" value="1"/>
</dbReference>
<keyword evidence="8" id="KW-1185">Reference proteome</keyword>
<comment type="catalytic activity">
    <reaction evidence="4">
        <text>[protein]-peptidylproline (omega=180) = [protein]-peptidylproline (omega=0)</text>
        <dbReference type="Rhea" id="RHEA:16237"/>
        <dbReference type="Rhea" id="RHEA-COMP:10747"/>
        <dbReference type="Rhea" id="RHEA-COMP:10748"/>
        <dbReference type="ChEBI" id="CHEBI:83833"/>
        <dbReference type="ChEBI" id="CHEBI:83834"/>
        <dbReference type="EC" id="5.2.1.8"/>
    </reaction>
</comment>
<evidence type="ECO:0000313" key="8">
    <source>
        <dbReference type="Proteomes" id="UP000515514"/>
    </source>
</evidence>
<evidence type="ECO:0000313" key="7">
    <source>
        <dbReference type="EMBL" id="QNJ98443.1"/>
    </source>
</evidence>
<dbReference type="CDD" id="cd00317">
    <property type="entry name" value="cyclophilin"/>
    <property type="match status" value="1"/>
</dbReference>
<dbReference type="SUPFAM" id="SSF50891">
    <property type="entry name" value="Cyclophilin-like"/>
    <property type="match status" value="1"/>
</dbReference>
<feature type="compositionally biased region" description="Basic and acidic residues" evidence="5">
    <location>
        <begin position="34"/>
        <end position="51"/>
    </location>
</feature>
<dbReference type="GO" id="GO:0006457">
    <property type="term" value="P:protein folding"/>
    <property type="evidence" value="ECO:0007669"/>
    <property type="project" value="InterPro"/>
</dbReference>
<evidence type="ECO:0000259" key="6">
    <source>
        <dbReference type="PROSITE" id="PS50072"/>
    </source>
</evidence>
<dbReference type="PROSITE" id="PS50072">
    <property type="entry name" value="CSA_PPIASE_2"/>
    <property type="match status" value="1"/>
</dbReference>
<dbReference type="EC" id="5.2.1.8" evidence="4"/>
<dbReference type="KEGG" id="alti:ALE3EI_1896"/>
<proteinExistence type="inferred from homology"/>
<dbReference type="InterPro" id="IPR044666">
    <property type="entry name" value="Cyclophilin_A-like"/>
</dbReference>
<evidence type="ECO:0000256" key="3">
    <source>
        <dbReference type="ARBA" id="ARBA00023235"/>
    </source>
</evidence>
<feature type="region of interest" description="Disordered" evidence="5">
    <location>
        <begin position="25"/>
        <end position="57"/>
    </location>
</feature>
<dbReference type="Pfam" id="PF00160">
    <property type="entry name" value="Pro_isomerase"/>
    <property type="match status" value="1"/>
</dbReference>
<dbReference type="GO" id="GO:0003755">
    <property type="term" value="F:peptidyl-prolyl cis-trans isomerase activity"/>
    <property type="evidence" value="ECO:0007669"/>
    <property type="project" value="UniProtKB-UniRule"/>
</dbReference>
<organism evidence="7 8">
    <name type="scientific">Constantimarinum furrinae</name>
    <dbReference type="NCBI Taxonomy" id="2562285"/>
    <lineage>
        <taxon>Bacteria</taxon>
        <taxon>Pseudomonadati</taxon>
        <taxon>Bacteroidota</taxon>
        <taxon>Flavobacteriia</taxon>
        <taxon>Flavobacteriales</taxon>
        <taxon>Flavobacteriaceae</taxon>
        <taxon>Altibacter/Constantimarinum group</taxon>
        <taxon>Constantimarinum</taxon>
    </lineage>
</organism>
<dbReference type="Proteomes" id="UP000515514">
    <property type="component" value="Chromosome"/>
</dbReference>
<dbReference type="PROSITE" id="PS51257">
    <property type="entry name" value="PROKAR_LIPOPROTEIN"/>
    <property type="match status" value="1"/>
</dbReference>
<dbReference type="RefSeq" id="WP_186988100.1">
    <property type="nucleotide sequence ID" value="NZ_CP052909.1"/>
</dbReference>
<feature type="domain" description="PPIase cyclophilin-type" evidence="6">
    <location>
        <begin position="89"/>
        <end position="236"/>
    </location>
</feature>
<dbReference type="PANTHER" id="PTHR45625:SF4">
    <property type="entry name" value="PEPTIDYLPROLYL ISOMERASE DOMAIN AND WD REPEAT-CONTAINING PROTEIN 1"/>
    <property type="match status" value="1"/>
</dbReference>
<dbReference type="AlphaFoldDB" id="A0A7G8PVS7"/>
<name>A0A7G8PVS7_9FLAO</name>
<dbReference type="InterPro" id="IPR029000">
    <property type="entry name" value="Cyclophilin-like_dom_sf"/>
</dbReference>
<comment type="function">
    <text evidence="4">PPIases accelerate the folding of proteins. It catalyzes the cis-trans isomerization of proline imidic peptide bonds in oligopeptides.</text>
</comment>
<comment type="similarity">
    <text evidence="1 4">Belongs to the cyclophilin-type PPIase family.</text>
</comment>
<dbReference type="InterPro" id="IPR002130">
    <property type="entry name" value="Cyclophilin-type_PPIase_dom"/>
</dbReference>
<accession>A0A7G8PVS7</accession>
<protein>
    <recommendedName>
        <fullName evidence="4">Peptidyl-prolyl cis-trans isomerase</fullName>
        <shortName evidence="4">PPIase</shortName>
        <ecNumber evidence="4">5.2.1.8</ecNumber>
    </recommendedName>
</protein>
<dbReference type="PRINTS" id="PR00153">
    <property type="entry name" value="CSAPPISMRASE"/>
</dbReference>
<dbReference type="Gene3D" id="2.40.100.10">
    <property type="entry name" value="Cyclophilin-like"/>
    <property type="match status" value="1"/>
</dbReference>
<dbReference type="EMBL" id="CP052909">
    <property type="protein sequence ID" value="QNJ98443.1"/>
    <property type="molecule type" value="Genomic_DNA"/>
</dbReference>
<evidence type="ECO:0000256" key="5">
    <source>
        <dbReference type="SAM" id="MobiDB-lite"/>
    </source>
</evidence>
<evidence type="ECO:0000256" key="1">
    <source>
        <dbReference type="ARBA" id="ARBA00007365"/>
    </source>
</evidence>
<gene>
    <name evidence="7" type="ORF">ALE3EI_1896</name>
</gene>
<evidence type="ECO:0000256" key="2">
    <source>
        <dbReference type="ARBA" id="ARBA00023110"/>
    </source>
</evidence>
<keyword evidence="3 4" id="KW-0413">Isomerase</keyword>
<reference evidence="7 8" key="1">
    <citation type="submission" date="2020-04" db="EMBL/GenBank/DDBJ databases">
        <title>Genome sequence of Altibacter aquimarinus strain ALE3EI.</title>
        <authorList>
            <person name="Oh H.-M."/>
            <person name="Jang D."/>
        </authorList>
    </citation>
    <scope>NUCLEOTIDE SEQUENCE [LARGE SCALE GENOMIC DNA]</scope>
    <source>
        <strain evidence="7 8">ALE3EI</strain>
    </source>
</reference>
<dbReference type="InterPro" id="IPR020892">
    <property type="entry name" value="Cyclophilin-type_PPIase_CS"/>
</dbReference>
<evidence type="ECO:0000256" key="4">
    <source>
        <dbReference type="RuleBase" id="RU363019"/>
    </source>
</evidence>
<sequence length="242" mass="27370">MKYLLYLSVGLIFFFTSCEDKKNTSAVPSEVTSEAEKNSEEKNDISEEKASAKQKRTYPEITNQNMVEFLTKYGAENPETEVLVSTQHGDIEIELYRDTPLHRANFIYLVKQKYFDGSFFHRVVPNFIIQGGNSDNVKTTKKRAAIGNAYLLPAELENGRKHSYGTVSGAKEYRENPDNRTAPFEFFIFLGPQSSTGHLNGNYTIFGKVTKGMDVVEKIANLPADEGDWPLQNVYIKAEVLQ</sequence>
<dbReference type="PROSITE" id="PS00170">
    <property type="entry name" value="CSA_PPIASE_1"/>
    <property type="match status" value="1"/>
</dbReference>